<name>A0AB74BPV6_PSESS</name>
<proteinExistence type="predicted"/>
<dbReference type="AlphaFoldDB" id="A0AB74BPV6"/>
<organism evidence="1 2">
    <name type="scientific">Pseudomonas savastanoi pv. nerii</name>
    <dbReference type="NCBI Taxonomy" id="360921"/>
    <lineage>
        <taxon>Bacteria</taxon>
        <taxon>Pseudomonadati</taxon>
        <taxon>Pseudomonadota</taxon>
        <taxon>Gammaproteobacteria</taxon>
        <taxon>Pseudomonadales</taxon>
        <taxon>Pseudomonadaceae</taxon>
        <taxon>Pseudomonas</taxon>
    </lineage>
</organism>
<sequence>MFRVNTCSSYNYATKTGNEEQVQNNALGTSRLVIGPPSSEKSGGTFDSNCSSVGSRPAFYATQTMVEAIPRTKIPPPSPKLYQGFDRICQSLRHIATSVNWGMIGFKSLRPIEVQASIINGKLHISSNFHSEHIQESLHFALTRNTERSIPYPGNRRSKALVEESRNRRHVVKLKEDFLNQDRFEILIQNTVSEIGRGLGCPVENNLSRQELSEQAIAALHILHKVIQAASQPNPSFENLIIHPPFRDTNLDGILPDGINQTMHAEQNIQRALAGDKEFQYQELITRLGLQEGKHIVVPIAGKYVPCAACSEVENEAKGPDGLFDPNSGKFILHRSTQRIGMAFWDEVQHIAIEGLDADQGKALAKGIAIRDRFYEKPEKLQASDREMVEDYSFDTDSACSDDDSIL</sequence>
<accession>A0AB74BPV6</accession>
<gene>
    <name evidence="1" type="ORF">ALP42_200075</name>
</gene>
<evidence type="ECO:0000313" key="1">
    <source>
        <dbReference type="EMBL" id="RMT80402.1"/>
    </source>
</evidence>
<evidence type="ECO:0000313" key="2">
    <source>
        <dbReference type="Proteomes" id="UP000268636"/>
    </source>
</evidence>
<reference evidence="1 2" key="1">
    <citation type="submission" date="2018-08" db="EMBL/GenBank/DDBJ databases">
        <title>Recombination of ecologically and evolutionarily significant loci maintains genetic cohesion in the Pseudomonas syringae species complex.</title>
        <authorList>
            <person name="Dillon M."/>
            <person name="Thakur S."/>
            <person name="Almeida R.N.D."/>
            <person name="Weir B.S."/>
            <person name="Guttman D.S."/>
        </authorList>
    </citation>
    <scope>NUCLEOTIDE SEQUENCE [LARGE SCALE GENOMIC DNA]</scope>
    <source>
        <strain evidence="1 2">ICMP 13786</strain>
    </source>
</reference>
<dbReference type="EMBL" id="RBTN01000055">
    <property type="protein sequence ID" value="RMT80402.1"/>
    <property type="molecule type" value="Genomic_DNA"/>
</dbReference>
<comment type="caution">
    <text evidence="1">The sequence shown here is derived from an EMBL/GenBank/DDBJ whole genome shotgun (WGS) entry which is preliminary data.</text>
</comment>
<dbReference type="Proteomes" id="UP000268636">
    <property type="component" value="Unassembled WGS sequence"/>
</dbReference>
<protein>
    <submittedName>
        <fullName evidence="1">Uncharacterized protein</fullName>
    </submittedName>
</protein>